<dbReference type="PROSITE" id="PS00125">
    <property type="entry name" value="SER_THR_PHOSPHATASE"/>
    <property type="match status" value="1"/>
</dbReference>
<dbReference type="PANTHER" id="PTHR37940:SF1">
    <property type="entry name" value="LYSINE--TRNA LIGASE"/>
    <property type="match status" value="1"/>
</dbReference>
<name>A0A9X9A1T8_BACCE</name>
<gene>
    <name evidence="3" type="ORF">FC695_38465</name>
</gene>
<organism evidence="3 4">
    <name type="scientific">Bacillus cereus</name>
    <dbReference type="NCBI Taxonomy" id="1396"/>
    <lineage>
        <taxon>Bacteria</taxon>
        <taxon>Bacillati</taxon>
        <taxon>Bacillota</taxon>
        <taxon>Bacilli</taxon>
        <taxon>Bacillales</taxon>
        <taxon>Bacillaceae</taxon>
        <taxon>Bacillus</taxon>
        <taxon>Bacillus cereus group</taxon>
    </lineage>
</organism>
<sequence>ARKIFNREAPHYVAYDFIGIKGNHEKMSSSSGNSITPSNLLKVYIPEVILFMFAKYKPGAAFHIGLD</sequence>
<reference evidence="3 4" key="1">
    <citation type="journal article" date="2019" name="Environ. Microbiol.">
        <title>An active ?-lactamase is a part of an orchestrated cell wall stress resistance network of Bacillus subtilis and related rhizosphere species.</title>
        <authorList>
            <person name="Bucher T."/>
            <person name="Keren-Paz A."/>
            <person name="Hausser J."/>
            <person name="Olender T."/>
            <person name="Cytryn E."/>
            <person name="Kolodkin-Gal I."/>
        </authorList>
    </citation>
    <scope>NUCLEOTIDE SEQUENCE [LARGE SCALE GENOMIC DNA]</scope>
    <source>
        <strain evidence="3 4">I32</strain>
    </source>
</reference>
<dbReference type="InterPro" id="IPR006186">
    <property type="entry name" value="Ser/Thr-sp_prot-phosphatase"/>
</dbReference>
<dbReference type="EMBL" id="SZOH01004162">
    <property type="protein sequence ID" value="TKI87960.1"/>
    <property type="molecule type" value="Genomic_DNA"/>
</dbReference>
<evidence type="ECO:0000313" key="4">
    <source>
        <dbReference type="Proteomes" id="UP000308444"/>
    </source>
</evidence>
<keyword evidence="3" id="KW-0436">Ligase</keyword>
<protein>
    <submittedName>
        <fullName evidence="3">Lysine--tRNA ligase</fullName>
    </submittedName>
</protein>
<feature type="non-terminal residue" evidence="3">
    <location>
        <position position="67"/>
    </location>
</feature>
<evidence type="ECO:0000256" key="1">
    <source>
        <dbReference type="ARBA" id="ARBA00022490"/>
    </source>
</evidence>
<dbReference type="InterPro" id="IPR042078">
    <property type="entry name" value="Lys-tRNA-ligase_SC_fold"/>
</dbReference>
<feature type="non-terminal residue" evidence="3">
    <location>
        <position position="1"/>
    </location>
</feature>
<feature type="domain" description="Serine/threonine specific protein phosphatases" evidence="2">
    <location>
        <begin position="20"/>
        <end position="25"/>
    </location>
</feature>
<dbReference type="Pfam" id="PF01921">
    <property type="entry name" value="tRNA-synt_1f"/>
    <property type="match status" value="1"/>
</dbReference>
<comment type="caution">
    <text evidence="3">The sequence shown here is derived from an EMBL/GenBank/DDBJ whole genome shotgun (WGS) entry which is preliminary data.</text>
</comment>
<dbReference type="Proteomes" id="UP000308444">
    <property type="component" value="Unassembled WGS sequence"/>
</dbReference>
<dbReference type="GO" id="GO:0005737">
    <property type="term" value="C:cytoplasm"/>
    <property type="evidence" value="ECO:0007669"/>
    <property type="project" value="InterPro"/>
</dbReference>
<keyword evidence="1" id="KW-0963">Cytoplasm</keyword>
<dbReference type="PANTHER" id="PTHR37940">
    <property type="entry name" value="LYSINE--TRNA LIGASE"/>
    <property type="match status" value="1"/>
</dbReference>
<evidence type="ECO:0000259" key="2">
    <source>
        <dbReference type="PROSITE" id="PS00125"/>
    </source>
</evidence>
<dbReference type="GO" id="GO:0005524">
    <property type="term" value="F:ATP binding"/>
    <property type="evidence" value="ECO:0007669"/>
    <property type="project" value="InterPro"/>
</dbReference>
<accession>A0A9X9A1T8</accession>
<proteinExistence type="predicted"/>
<evidence type="ECO:0000313" key="3">
    <source>
        <dbReference type="EMBL" id="TKI87960.1"/>
    </source>
</evidence>
<dbReference type="InterPro" id="IPR002904">
    <property type="entry name" value="Lys-tRNA-ligase"/>
</dbReference>
<dbReference type="GO" id="GO:0016787">
    <property type="term" value="F:hydrolase activity"/>
    <property type="evidence" value="ECO:0007669"/>
    <property type="project" value="InterPro"/>
</dbReference>
<dbReference type="AlphaFoldDB" id="A0A9X9A1T8"/>
<dbReference type="GO" id="GO:0004824">
    <property type="term" value="F:lysine-tRNA ligase activity"/>
    <property type="evidence" value="ECO:0007669"/>
    <property type="project" value="InterPro"/>
</dbReference>
<dbReference type="Gene3D" id="6.10.20.10">
    <property type="entry name" value="Lysine tRNA ligase, stem contact fold domain"/>
    <property type="match status" value="1"/>
</dbReference>
<dbReference type="SUPFAM" id="SSF52374">
    <property type="entry name" value="Nucleotidylyl transferase"/>
    <property type="match status" value="1"/>
</dbReference>
<dbReference type="GO" id="GO:0006430">
    <property type="term" value="P:lysyl-tRNA aminoacylation"/>
    <property type="evidence" value="ECO:0007669"/>
    <property type="project" value="InterPro"/>
</dbReference>